<dbReference type="AlphaFoldDB" id="A0A2I8VLP5"/>
<keyword evidence="3 5" id="KW-0238">DNA-binding</keyword>
<dbReference type="PANTHER" id="PTHR30055">
    <property type="entry name" value="HTH-TYPE TRANSCRIPTIONAL REGULATOR RUTR"/>
    <property type="match status" value="1"/>
</dbReference>
<dbReference type="SUPFAM" id="SSF48498">
    <property type="entry name" value="Tetracyclin repressor-like, C-terminal domain"/>
    <property type="match status" value="1"/>
</dbReference>
<keyword evidence="1" id="KW-0678">Repressor</keyword>
<dbReference type="Pfam" id="PF00440">
    <property type="entry name" value="TetR_N"/>
    <property type="match status" value="1"/>
</dbReference>
<proteinExistence type="predicted"/>
<protein>
    <submittedName>
        <fullName evidence="7">TetR family transcriptional regulator</fullName>
    </submittedName>
</protein>
<gene>
    <name evidence="7" type="ORF">C2R22_15345</name>
</gene>
<dbReference type="RefSeq" id="WP_103426530.1">
    <property type="nucleotide sequence ID" value="NZ_CP026309.1"/>
</dbReference>
<sequence length="191" mass="22034">MVSTEERIMEATYRVLVDDSYSELSIRRIADEFDGSQSLIYYHYDDKEDLLAGFLTYLLDGFEQELETADTDDPLERLLALVDLVVPQRETPDLLSFHQALGEIRMQTPYHDRYQDQFAAFDARLRSELETTIQRGLDDGIFVDVDASDAAERLQLLLSGVLCHYVPMCDWDGIERGQTIIEAEIESWRPD</sequence>
<feature type="DNA-binding region" description="H-T-H motif" evidence="5">
    <location>
        <begin position="25"/>
        <end position="44"/>
    </location>
</feature>
<dbReference type="GeneID" id="35593495"/>
<keyword evidence="4" id="KW-0804">Transcription</keyword>
<dbReference type="PROSITE" id="PS50977">
    <property type="entry name" value="HTH_TETR_2"/>
    <property type="match status" value="1"/>
</dbReference>
<name>A0A2I8VLP5_9EURY</name>
<dbReference type="SUPFAM" id="SSF46689">
    <property type="entry name" value="Homeodomain-like"/>
    <property type="match status" value="1"/>
</dbReference>
<dbReference type="PANTHER" id="PTHR30055:SF234">
    <property type="entry name" value="HTH-TYPE TRANSCRIPTIONAL REGULATOR BETI"/>
    <property type="match status" value="1"/>
</dbReference>
<dbReference type="Pfam" id="PF13977">
    <property type="entry name" value="TetR_C_6"/>
    <property type="match status" value="1"/>
</dbReference>
<dbReference type="InterPro" id="IPR001647">
    <property type="entry name" value="HTH_TetR"/>
</dbReference>
<dbReference type="GO" id="GO:0000976">
    <property type="term" value="F:transcription cis-regulatory region binding"/>
    <property type="evidence" value="ECO:0007669"/>
    <property type="project" value="TreeGrafter"/>
</dbReference>
<dbReference type="InterPro" id="IPR039538">
    <property type="entry name" value="BetI_C"/>
</dbReference>
<evidence type="ECO:0000256" key="5">
    <source>
        <dbReference type="PROSITE-ProRule" id="PRU00335"/>
    </source>
</evidence>
<dbReference type="InterPro" id="IPR009057">
    <property type="entry name" value="Homeodomain-like_sf"/>
</dbReference>
<dbReference type="KEGG" id="srub:C2R22_15345"/>
<evidence type="ECO:0000313" key="8">
    <source>
        <dbReference type="Proteomes" id="UP000236584"/>
    </source>
</evidence>
<dbReference type="InterPro" id="IPR050109">
    <property type="entry name" value="HTH-type_TetR-like_transc_reg"/>
</dbReference>
<dbReference type="InterPro" id="IPR036271">
    <property type="entry name" value="Tet_transcr_reg_TetR-rel_C_sf"/>
</dbReference>
<keyword evidence="8" id="KW-1185">Reference proteome</keyword>
<evidence type="ECO:0000313" key="7">
    <source>
        <dbReference type="EMBL" id="AUV82841.1"/>
    </source>
</evidence>
<dbReference type="Proteomes" id="UP000236584">
    <property type="component" value="Chromosome"/>
</dbReference>
<dbReference type="OrthoDB" id="135877at2157"/>
<evidence type="ECO:0000256" key="2">
    <source>
        <dbReference type="ARBA" id="ARBA00023015"/>
    </source>
</evidence>
<accession>A0A2I8VLP5</accession>
<evidence type="ECO:0000256" key="3">
    <source>
        <dbReference type="ARBA" id="ARBA00023125"/>
    </source>
</evidence>
<evidence type="ECO:0000256" key="1">
    <source>
        <dbReference type="ARBA" id="ARBA00022491"/>
    </source>
</evidence>
<reference evidence="7 8" key="1">
    <citation type="submission" date="2018-01" db="EMBL/GenBank/DDBJ databases">
        <title>Complete genome sequence of Salinigranum rubrum GX10T, an extremely halophilic archaeon isolated from a marine solar saltern.</title>
        <authorList>
            <person name="Han S."/>
        </authorList>
    </citation>
    <scope>NUCLEOTIDE SEQUENCE [LARGE SCALE GENOMIC DNA]</scope>
    <source>
        <strain evidence="7 8">GX10</strain>
    </source>
</reference>
<dbReference type="EMBL" id="CP026309">
    <property type="protein sequence ID" value="AUV82841.1"/>
    <property type="molecule type" value="Genomic_DNA"/>
</dbReference>
<evidence type="ECO:0000259" key="6">
    <source>
        <dbReference type="PROSITE" id="PS50977"/>
    </source>
</evidence>
<dbReference type="Gene3D" id="1.10.357.10">
    <property type="entry name" value="Tetracycline Repressor, domain 2"/>
    <property type="match status" value="1"/>
</dbReference>
<dbReference type="GO" id="GO:0003700">
    <property type="term" value="F:DNA-binding transcription factor activity"/>
    <property type="evidence" value="ECO:0007669"/>
    <property type="project" value="TreeGrafter"/>
</dbReference>
<keyword evidence="2" id="KW-0805">Transcription regulation</keyword>
<organism evidence="7 8">
    <name type="scientific">Salinigranum rubrum</name>
    <dbReference type="NCBI Taxonomy" id="755307"/>
    <lineage>
        <taxon>Archaea</taxon>
        <taxon>Methanobacteriati</taxon>
        <taxon>Methanobacteriota</taxon>
        <taxon>Stenosarchaea group</taxon>
        <taxon>Halobacteria</taxon>
        <taxon>Halobacteriales</taxon>
        <taxon>Haloferacaceae</taxon>
        <taxon>Salinigranum</taxon>
    </lineage>
</organism>
<feature type="domain" description="HTH tetR-type" evidence="6">
    <location>
        <begin position="2"/>
        <end position="62"/>
    </location>
</feature>
<evidence type="ECO:0000256" key="4">
    <source>
        <dbReference type="ARBA" id="ARBA00023163"/>
    </source>
</evidence>